<comment type="similarity">
    <text evidence="8">Belongs to the Bfd family.</text>
</comment>
<keyword evidence="2" id="KW-0001">2Fe-2S</keyword>
<keyword evidence="1" id="KW-0813">Transport</keyword>
<reference evidence="10 11" key="1">
    <citation type="submission" date="2023-08" db="EMBL/GenBank/DDBJ databases">
        <title>Alcaligenaceae gen. nov., a novel taxon isolated from the sludge of Yixing Pesticide Factory.</title>
        <authorList>
            <person name="Ruan L."/>
        </authorList>
    </citation>
    <scope>NUCLEOTIDE SEQUENCE [LARGE SCALE GENOMIC DNA]</scope>
    <source>
        <strain evidence="10 11">LG-2</strain>
    </source>
</reference>
<name>A0ABU1D6J9_9BURK</name>
<evidence type="ECO:0000256" key="6">
    <source>
        <dbReference type="ARBA" id="ARBA00023014"/>
    </source>
</evidence>
<evidence type="ECO:0000313" key="11">
    <source>
        <dbReference type="Proteomes" id="UP001232156"/>
    </source>
</evidence>
<dbReference type="InterPro" id="IPR007419">
    <property type="entry name" value="BFD-like_2Fe2S-bd_dom"/>
</dbReference>
<evidence type="ECO:0000256" key="4">
    <source>
        <dbReference type="ARBA" id="ARBA00022982"/>
    </source>
</evidence>
<evidence type="ECO:0000313" key="10">
    <source>
        <dbReference type="EMBL" id="MDR4126064.1"/>
    </source>
</evidence>
<evidence type="ECO:0000256" key="8">
    <source>
        <dbReference type="ARBA" id="ARBA00046332"/>
    </source>
</evidence>
<dbReference type="Pfam" id="PF04324">
    <property type="entry name" value="Fer2_BFD"/>
    <property type="match status" value="1"/>
</dbReference>
<dbReference type="PANTHER" id="PTHR37424">
    <property type="entry name" value="BACTERIOFERRITIN-ASSOCIATED FERREDOXIN"/>
    <property type="match status" value="1"/>
</dbReference>
<proteinExistence type="inferred from homology"/>
<protein>
    <recommendedName>
        <fullName evidence="7">Bacterioferritin-associated ferredoxin</fullName>
    </recommendedName>
</protein>
<evidence type="ECO:0000259" key="9">
    <source>
        <dbReference type="Pfam" id="PF04324"/>
    </source>
</evidence>
<keyword evidence="4" id="KW-0249">Electron transport</keyword>
<dbReference type="InterPro" id="IPR052371">
    <property type="entry name" value="BFD-associated_ferredoxin"/>
</dbReference>
<dbReference type="EMBL" id="JAUZQE010000017">
    <property type="protein sequence ID" value="MDR4126064.1"/>
    <property type="molecule type" value="Genomic_DNA"/>
</dbReference>
<evidence type="ECO:0000256" key="3">
    <source>
        <dbReference type="ARBA" id="ARBA00022723"/>
    </source>
</evidence>
<dbReference type="Gene3D" id="1.10.10.1100">
    <property type="entry name" value="BFD-like [2Fe-2S]-binding domain"/>
    <property type="match status" value="1"/>
</dbReference>
<gene>
    <name evidence="10" type="ORF">Q8947_08730</name>
</gene>
<dbReference type="PANTHER" id="PTHR37424:SF1">
    <property type="entry name" value="BACTERIOFERRITIN-ASSOCIATED FERREDOXIN"/>
    <property type="match status" value="1"/>
</dbReference>
<evidence type="ECO:0000256" key="2">
    <source>
        <dbReference type="ARBA" id="ARBA00022714"/>
    </source>
</evidence>
<feature type="domain" description="BFD-like [2Fe-2S]-binding" evidence="9">
    <location>
        <begin position="3"/>
        <end position="49"/>
    </location>
</feature>
<organism evidence="10 11">
    <name type="scientific">Yanghanlia caeni</name>
    <dbReference type="NCBI Taxonomy" id="3064283"/>
    <lineage>
        <taxon>Bacteria</taxon>
        <taxon>Pseudomonadati</taxon>
        <taxon>Pseudomonadota</taxon>
        <taxon>Betaproteobacteria</taxon>
        <taxon>Burkholderiales</taxon>
        <taxon>Alcaligenaceae</taxon>
        <taxon>Yanghanlia</taxon>
    </lineage>
</organism>
<keyword evidence="6" id="KW-0411">Iron-sulfur</keyword>
<dbReference type="InterPro" id="IPR041854">
    <property type="entry name" value="BFD-like_2Fe2S-bd_dom_sf"/>
</dbReference>
<evidence type="ECO:0000256" key="1">
    <source>
        <dbReference type="ARBA" id="ARBA00022448"/>
    </source>
</evidence>
<comment type="caution">
    <text evidence="10">The sequence shown here is derived from an EMBL/GenBank/DDBJ whole genome shotgun (WGS) entry which is preliminary data.</text>
</comment>
<evidence type="ECO:0000256" key="5">
    <source>
        <dbReference type="ARBA" id="ARBA00023004"/>
    </source>
</evidence>
<dbReference type="RefSeq" id="WP_165276845.1">
    <property type="nucleotide sequence ID" value="NZ_JAUZQE010000017.1"/>
</dbReference>
<keyword evidence="3" id="KW-0479">Metal-binding</keyword>
<keyword evidence="5" id="KW-0408">Iron</keyword>
<evidence type="ECO:0000256" key="7">
    <source>
        <dbReference type="ARBA" id="ARBA00039386"/>
    </source>
</evidence>
<sequence>MFICVCNAITERQVQEAVAGGASSLSDLQAQLGVGGSCGCCRETATDYLPGGRYAGHVTESRAEGAFDADAANDPNLAPMQAVAVSRC</sequence>
<keyword evidence="11" id="KW-1185">Reference proteome</keyword>
<accession>A0ABU1D6J9</accession>
<dbReference type="Proteomes" id="UP001232156">
    <property type="component" value="Unassembled WGS sequence"/>
</dbReference>